<dbReference type="EMBL" id="MCFC01000020">
    <property type="protein sequence ID" value="ORY30400.1"/>
    <property type="molecule type" value="Genomic_DNA"/>
</dbReference>
<feature type="region of interest" description="Disordered" evidence="1">
    <location>
        <begin position="109"/>
        <end position="163"/>
    </location>
</feature>
<feature type="compositionally biased region" description="Acidic residues" evidence="1">
    <location>
        <begin position="52"/>
        <end position="73"/>
    </location>
</feature>
<sequence length="657" mass="71204">MEHSFALPTPAFSRRGRGVVMPKRRAEVVADRQRRMSRQHWDERLPPRIFTEEEQEAEAEADQSLDTVLEESESSTSSTSELFVKSEFLANEGIPPLLVEDVELSTEKPLVRSDTPTTTTYELEVSLEAGEVDLPPSRITSPSPPRRLLHNAPVASSSSPTSIYTPVRIAPASKAPIAANNPELEQLPTVPPLTKPFKRKPRSQSLTSALAAKVHPIIPDDEEPPSVPALGPLRKQKSLKKFFFPDTDQDAIPPVPPVPDRERRSRGLLSRAKSKPSLRIDIKASRAVESAVPTPVLSASSERLPDTPPVKTPGLSKRFSLSNMSLAFKKARSASNAPVPRVPDLPDVYRKDRDGKGIIKASAVPLGPKASSIPEPTALSSDVQPAMQVGLMDPITLKSDVRIPQYPSLPSSPITSIEEGEDDDDDMDADDLSDELTHAQLMHISPRTRLDPAASPALQEHVGRAVAPCTVVQVEGIDRRESLRGLIGLELEFGISMFDGTLQSVAELQGGSESDSSLDTVDNEPVTPNPSAIPLSRRIDTPTHTGSPASLVAPTPTSTPRSRFPSPEAFLRKFGSPRSTKSQIATYTSGRESRDSPRSALATVIPLPPPDMSEVDNPFSSLTAHVQLKSLHFDSLDLDFGGFHFKRDPISASATST</sequence>
<accession>A0A1Y2B784</accession>
<feature type="region of interest" description="Disordered" evidence="1">
    <location>
        <begin position="180"/>
        <end position="208"/>
    </location>
</feature>
<feature type="compositionally biased region" description="Polar residues" evidence="1">
    <location>
        <begin position="577"/>
        <end position="590"/>
    </location>
</feature>
<dbReference type="STRING" id="71784.A0A1Y2B784"/>
<feature type="region of interest" description="Disordered" evidence="1">
    <location>
        <begin position="30"/>
        <end position="81"/>
    </location>
</feature>
<dbReference type="InParanoid" id="A0A1Y2B784"/>
<feature type="region of interest" description="Disordered" evidence="1">
    <location>
        <begin position="403"/>
        <end position="428"/>
    </location>
</feature>
<feature type="region of interest" description="Disordered" evidence="1">
    <location>
        <begin position="243"/>
        <end position="276"/>
    </location>
</feature>
<feature type="compositionally biased region" description="Polar residues" evidence="1">
    <location>
        <begin position="509"/>
        <end position="520"/>
    </location>
</feature>
<feature type="compositionally biased region" description="Low complexity" evidence="1">
    <location>
        <begin position="554"/>
        <end position="567"/>
    </location>
</feature>
<organism evidence="2 3">
    <name type="scientific">Naematelia encephala</name>
    <dbReference type="NCBI Taxonomy" id="71784"/>
    <lineage>
        <taxon>Eukaryota</taxon>
        <taxon>Fungi</taxon>
        <taxon>Dikarya</taxon>
        <taxon>Basidiomycota</taxon>
        <taxon>Agaricomycotina</taxon>
        <taxon>Tremellomycetes</taxon>
        <taxon>Tremellales</taxon>
        <taxon>Naemateliaceae</taxon>
        <taxon>Naematelia</taxon>
    </lineage>
</organism>
<name>A0A1Y2B784_9TREE</name>
<feature type="region of interest" description="Disordered" evidence="1">
    <location>
        <begin position="509"/>
        <end position="599"/>
    </location>
</feature>
<comment type="caution">
    <text evidence="2">The sequence shown here is derived from an EMBL/GenBank/DDBJ whole genome shotgun (WGS) entry which is preliminary data.</text>
</comment>
<reference evidence="2 3" key="1">
    <citation type="submission" date="2016-07" db="EMBL/GenBank/DDBJ databases">
        <title>Pervasive Adenine N6-methylation of Active Genes in Fungi.</title>
        <authorList>
            <consortium name="DOE Joint Genome Institute"/>
            <person name="Mondo S.J."/>
            <person name="Dannebaum R.O."/>
            <person name="Kuo R.C."/>
            <person name="Labutti K."/>
            <person name="Haridas S."/>
            <person name="Kuo A."/>
            <person name="Salamov A."/>
            <person name="Ahrendt S.R."/>
            <person name="Lipzen A."/>
            <person name="Sullivan W."/>
            <person name="Andreopoulos W.B."/>
            <person name="Clum A."/>
            <person name="Lindquist E."/>
            <person name="Daum C."/>
            <person name="Ramamoorthy G.K."/>
            <person name="Gryganskyi A."/>
            <person name="Culley D."/>
            <person name="Magnuson J.K."/>
            <person name="James T.Y."/>
            <person name="O'Malley M.A."/>
            <person name="Stajich J.E."/>
            <person name="Spatafora J.W."/>
            <person name="Visel A."/>
            <person name="Grigoriev I.V."/>
        </authorList>
    </citation>
    <scope>NUCLEOTIDE SEQUENCE [LARGE SCALE GENOMIC DNA]</scope>
    <source>
        <strain evidence="2 3">68-887.2</strain>
    </source>
</reference>
<evidence type="ECO:0000313" key="3">
    <source>
        <dbReference type="Proteomes" id="UP000193986"/>
    </source>
</evidence>
<feature type="compositionally biased region" description="Polar residues" evidence="1">
    <location>
        <begin position="154"/>
        <end position="163"/>
    </location>
</feature>
<dbReference type="AlphaFoldDB" id="A0A1Y2B784"/>
<dbReference type="OrthoDB" id="2564952at2759"/>
<feature type="compositionally biased region" description="Basic and acidic residues" evidence="1">
    <location>
        <begin position="30"/>
        <end position="46"/>
    </location>
</feature>
<evidence type="ECO:0000313" key="2">
    <source>
        <dbReference type="EMBL" id="ORY30400.1"/>
    </source>
</evidence>
<dbReference type="Proteomes" id="UP000193986">
    <property type="component" value="Unassembled WGS sequence"/>
</dbReference>
<keyword evidence="3" id="KW-1185">Reference proteome</keyword>
<feature type="compositionally biased region" description="Acidic residues" evidence="1">
    <location>
        <begin position="418"/>
        <end position="428"/>
    </location>
</feature>
<evidence type="ECO:0000256" key="1">
    <source>
        <dbReference type="SAM" id="MobiDB-lite"/>
    </source>
</evidence>
<protein>
    <submittedName>
        <fullName evidence="2">Uncharacterized protein</fullName>
    </submittedName>
</protein>
<gene>
    <name evidence="2" type="ORF">BCR39DRAFT_152313</name>
</gene>
<proteinExistence type="predicted"/>
<feature type="region of interest" description="Disordered" evidence="1">
    <location>
        <begin position="291"/>
        <end position="314"/>
    </location>
</feature>